<gene>
    <name evidence="3" type="ORF">IAB03_04800</name>
</gene>
<dbReference type="InterPro" id="IPR000086">
    <property type="entry name" value="NUDIX_hydrolase_dom"/>
</dbReference>
<feature type="domain" description="NrtR DNA-binding winged helix" evidence="2">
    <location>
        <begin position="164"/>
        <end position="224"/>
    </location>
</feature>
<dbReference type="InterPro" id="IPR054105">
    <property type="entry name" value="WHD_NrtR"/>
</dbReference>
<evidence type="ECO:0000313" key="3">
    <source>
        <dbReference type="EMBL" id="HIU55114.1"/>
    </source>
</evidence>
<reference evidence="3" key="2">
    <citation type="journal article" date="2021" name="PeerJ">
        <title>Extensive microbial diversity within the chicken gut microbiome revealed by metagenomics and culture.</title>
        <authorList>
            <person name="Gilroy R."/>
            <person name="Ravi A."/>
            <person name="Getino M."/>
            <person name="Pursley I."/>
            <person name="Horton D.L."/>
            <person name="Alikhan N.F."/>
            <person name="Baker D."/>
            <person name="Gharbi K."/>
            <person name="Hall N."/>
            <person name="Watson M."/>
            <person name="Adriaenssens E.M."/>
            <person name="Foster-Nyarko E."/>
            <person name="Jarju S."/>
            <person name="Secka A."/>
            <person name="Antonio M."/>
            <person name="Oren A."/>
            <person name="Chaudhuri R.R."/>
            <person name="La Ragione R."/>
            <person name="Hildebrand F."/>
            <person name="Pallen M.J."/>
        </authorList>
    </citation>
    <scope>NUCLEOTIDE SEQUENCE</scope>
    <source>
        <strain evidence="3">CHK158-818</strain>
    </source>
</reference>
<dbReference type="SUPFAM" id="SSF46785">
    <property type="entry name" value="Winged helix' DNA-binding domain"/>
    <property type="match status" value="1"/>
</dbReference>
<reference evidence="3" key="1">
    <citation type="submission" date="2020-10" db="EMBL/GenBank/DDBJ databases">
        <authorList>
            <person name="Gilroy R."/>
        </authorList>
    </citation>
    <scope>NUCLEOTIDE SEQUENCE</scope>
    <source>
        <strain evidence="3">CHK158-818</strain>
    </source>
</reference>
<evidence type="ECO:0000259" key="2">
    <source>
        <dbReference type="Pfam" id="PF21906"/>
    </source>
</evidence>
<feature type="domain" description="Nudix hydrolase" evidence="1">
    <location>
        <begin position="8"/>
        <end position="136"/>
    </location>
</feature>
<accession>A0A9D1SC94</accession>
<dbReference type="Pfam" id="PF21906">
    <property type="entry name" value="WHD_NrtR"/>
    <property type="match status" value="1"/>
</dbReference>
<dbReference type="EMBL" id="DVNA01000111">
    <property type="protein sequence ID" value="HIU55114.1"/>
    <property type="molecule type" value="Genomic_DNA"/>
</dbReference>
<protein>
    <submittedName>
        <fullName evidence="3">NUDIX hydrolase</fullName>
    </submittedName>
</protein>
<dbReference type="Pfam" id="PF00293">
    <property type="entry name" value="NUDIX"/>
    <property type="match status" value="1"/>
</dbReference>
<keyword evidence="3" id="KW-0378">Hydrolase</keyword>
<dbReference type="InterPro" id="IPR036390">
    <property type="entry name" value="WH_DNA-bd_sf"/>
</dbReference>
<evidence type="ECO:0000259" key="1">
    <source>
        <dbReference type="Pfam" id="PF00293"/>
    </source>
</evidence>
<name>A0A9D1SC94_9BACT</name>
<dbReference type="CDD" id="cd18873">
    <property type="entry name" value="NUDIX_NadM_like"/>
    <property type="match status" value="1"/>
</dbReference>
<dbReference type="Gene3D" id="1.10.10.10">
    <property type="entry name" value="Winged helix-like DNA-binding domain superfamily/Winged helix DNA-binding domain"/>
    <property type="match status" value="1"/>
</dbReference>
<dbReference type="Proteomes" id="UP000824112">
    <property type="component" value="Unassembled WGS sequence"/>
</dbReference>
<dbReference type="SUPFAM" id="SSF55811">
    <property type="entry name" value="Nudix"/>
    <property type="match status" value="1"/>
</dbReference>
<sequence length="243" mass="28477">MRQINSSISVDCVIFGFDGTSLNVLLIKREQKNGIEEKEDYKLPGSMIYEDETLSQAAYRVLAQTTGLENIYLKQLHVFSDPERVRGEDLAWLNRFYQINTPRVVTVAYYSLVKLNDRILTYTMRKKAKWVDVQSIRSLGLDHKEIVMCALETLSRELMQLHIAFELLPRKITIRQLQNLYEAVLGVEIDNRNFRKKILSSGYLIPTNEKEQGVAHKPAQYYIFNKTQYEREQKSKFRLNFIN</sequence>
<dbReference type="AlphaFoldDB" id="A0A9D1SC94"/>
<comment type="caution">
    <text evidence="3">The sequence shown here is derived from an EMBL/GenBank/DDBJ whole genome shotgun (WGS) entry which is preliminary data.</text>
</comment>
<dbReference type="PANTHER" id="PTHR43736:SF4">
    <property type="entry name" value="SLR1690 PROTEIN"/>
    <property type="match status" value="1"/>
</dbReference>
<dbReference type="GO" id="GO:0016787">
    <property type="term" value="F:hydrolase activity"/>
    <property type="evidence" value="ECO:0007669"/>
    <property type="project" value="UniProtKB-KW"/>
</dbReference>
<dbReference type="InterPro" id="IPR036388">
    <property type="entry name" value="WH-like_DNA-bd_sf"/>
</dbReference>
<dbReference type="PANTHER" id="PTHR43736">
    <property type="entry name" value="ADP-RIBOSE PYROPHOSPHATASE"/>
    <property type="match status" value="1"/>
</dbReference>
<proteinExistence type="predicted"/>
<organism evidence="3 4">
    <name type="scientific">Candidatus Gallibacteroides avistercoris</name>
    <dbReference type="NCBI Taxonomy" id="2840833"/>
    <lineage>
        <taxon>Bacteria</taxon>
        <taxon>Pseudomonadati</taxon>
        <taxon>Bacteroidota</taxon>
        <taxon>Bacteroidia</taxon>
        <taxon>Bacteroidales</taxon>
        <taxon>Bacteroidaceae</taxon>
        <taxon>Bacteroidaceae incertae sedis</taxon>
        <taxon>Candidatus Gallibacteroides</taxon>
    </lineage>
</organism>
<dbReference type="InterPro" id="IPR015797">
    <property type="entry name" value="NUDIX_hydrolase-like_dom_sf"/>
</dbReference>
<evidence type="ECO:0000313" key="4">
    <source>
        <dbReference type="Proteomes" id="UP000824112"/>
    </source>
</evidence>
<dbReference type="Gene3D" id="3.90.79.10">
    <property type="entry name" value="Nucleoside Triphosphate Pyrophosphohydrolase"/>
    <property type="match status" value="1"/>
</dbReference>